<organism evidence="2 3">
    <name type="scientific">Fasciola gigantica</name>
    <name type="common">Giant liver fluke</name>
    <dbReference type="NCBI Taxonomy" id="46835"/>
    <lineage>
        <taxon>Eukaryota</taxon>
        <taxon>Metazoa</taxon>
        <taxon>Spiralia</taxon>
        <taxon>Lophotrochozoa</taxon>
        <taxon>Platyhelminthes</taxon>
        <taxon>Trematoda</taxon>
        <taxon>Digenea</taxon>
        <taxon>Plagiorchiida</taxon>
        <taxon>Echinostomata</taxon>
        <taxon>Echinostomatoidea</taxon>
        <taxon>Fasciolidae</taxon>
        <taxon>Fasciola</taxon>
    </lineage>
</organism>
<name>A0A504Z2G4_FASGI</name>
<feature type="coiled-coil region" evidence="1">
    <location>
        <begin position="29"/>
        <end position="95"/>
    </location>
</feature>
<evidence type="ECO:0000313" key="3">
    <source>
        <dbReference type="Proteomes" id="UP000316759"/>
    </source>
</evidence>
<dbReference type="Proteomes" id="UP000316759">
    <property type="component" value="Unassembled WGS sequence"/>
</dbReference>
<comment type="caution">
    <text evidence="2">The sequence shown here is derived from an EMBL/GenBank/DDBJ whole genome shotgun (WGS) entry which is preliminary data.</text>
</comment>
<dbReference type="OrthoDB" id="10405044at2759"/>
<keyword evidence="1" id="KW-0175">Coiled coil</keyword>
<evidence type="ECO:0000313" key="2">
    <source>
        <dbReference type="EMBL" id="TPP64148.1"/>
    </source>
</evidence>
<gene>
    <name evidence="2" type="ORF">FGIG_12519</name>
</gene>
<keyword evidence="3" id="KW-1185">Reference proteome</keyword>
<evidence type="ECO:0000256" key="1">
    <source>
        <dbReference type="SAM" id="Coils"/>
    </source>
</evidence>
<accession>A0A504Z2G4</accession>
<reference evidence="2 3" key="1">
    <citation type="submission" date="2019-04" db="EMBL/GenBank/DDBJ databases">
        <title>Annotation for the trematode Fasciola gigantica.</title>
        <authorList>
            <person name="Choi Y.-J."/>
        </authorList>
    </citation>
    <scope>NUCLEOTIDE SEQUENCE [LARGE SCALE GENOMIC DNA]</scope>
    <source>
        <strain evidence="2">Uganda_cow_1</strain>
    </source>
</reference>
<protein>
    <submittedName>
        <fullName evidence="2">Uncharacterized protein</fullName>
    </submittedName>
</protein>
<proteinExistence type="predicted"/>
<dbReference type="AlphaFoldDB" id="A0A504Z2G4"/>
<sequence>MLQRFKGRSNPSEHNPFVSSSWTLLSAQKRSAECALIELQNEHDRKIKQCHMEKMDLESEKIQLEQNVKVLKVKNESLLQERDHTTNQLHDSEKRFDSRISNVLKVCNNVESSLTSVSCFKSVTN</sequence>
<dbReference type="EMBL" id="SUNJ01004817">
    <property type="protein sequence ID" value="TPP64148.1"/>
    <property type="molecule type" value="Genomic_DNA"/>
</dbReference>